<protein>
    <submittedName>
        <fullName evidence="8">Transcription initiation protein spt3</fullName>
    </submittedName>
</protein>
<dbReference type="InterPro" id="IPR003195">
    <property type="entry name" value="TFIID_TAF13"/>
</dbReference>
<evidence type="ECO:0000313" key="8">
    <source>
        <dbReference type="EMBL" id="KAJ1981860.1"/>
    </source>
</evidence>
<dbReference type="Gene3D" id="1.10.20.10">
    <property type="entry name" value="Histone, subunit A"/>
    <property type="match status" value="1"/>
</dbReference>
<dbReference type="GO" id="GO:0005634">
    <property type="term" value="C:nucleus"/>
    <property type="evidence" value="ECO:0007669"/>
    <property type="project" value="UniProtKB-SubCell"/>
</dbReference>
<organism evidence="8 9">
    <name type="scientific">Dimargaris verticillata</name>
    <dbReference type="NCBI Taxonomy" id="2761393"/>
    <lineage>
        <taxon>Eukaryota</taxon>
        <taxon>Fungi</taxon>
        <taxon>Fungi incertae sedis</taxon>
        <taxon>Zoopagomycota</taxon>
        <taxon>Kickxellomycotina</taxon>
        <taxon>Dimargaritomycetes</taxon>
        <taxon>Dimargaritales</taxon>
        <taxon>Dimargaritaceae</taxon>
        <taxon>Dimargaris</taxon>
    </lineage>
</organism>
<dbReference type="EMBL" id="JANBQB010000109">
    <property type="protein sequence ID" value="KAJ1981860.1"/>
    <property type="molecule type" value="Genomic_DNA"/>
</dbReference>
<dbReference type="Proteomes" id="UP001151582">
    <property type="component" value="Unassembled WGS sequence"/>
</dbReference>
<gene>
    <name evidence="8" type="primary">SPT3</name>
    <name evidence="8" type="ORF">H4R34_001914</name>
</gene>
<evidence type="ECO:0000256" key="2">
    <source>
        <dbReference type="ARBA" id="ARBA00023015"/>
    </source>
</evidence>
<sequence length="329" mass="37083">MSKEKYDKTRYKYVNEIQQMMFVFGEVSDPLVETANVIEDIVRSQVIEIIIMAAAVAQNRGGRFMTAEDLIFLIRHDKSKVARLKTYLSWKEVRKNVKDSGGGPEGGGDELLEETNADKPDKAKKSRMKLCWEFVYGFPEALANESDDDDEELDEVDDSTVRLKRADEVTRAMTRAQYEHYSECRQASFTYRRGKRFREWSNMSTYIDMKPNEDIIDILGFLTFEMVSKLTETGLSIKEGQERDQRNLAHASNARLPSNSDGSSSGGATNGTNGSKDSGATVGPFAPPPTGRTPLLPAHIQEAFRRMQRSNQPIKNFRGGLARSRVSLI</sequence>
<keyword evidence="5" id="KW-0539">Nucleus</keyword>
<dbReference type="PANTHER" id="PTHR11380">
    <property type="entry name" value="TRANSCRIPTION INITIATION FACTOR TFIID/SUPT3-RELATED"/>
    <property type="match status" value="1"/>
</dbReference>
<evidence type="ECO:0000256" key="7">
    <source>
        <dbReference type="SAM" id="MobiDB-lite"/>
    </source>
</evidence>
<dbReference type="InterPro" id="IPR009072">
    <property type="entry name" value="Histone-fold"/>
</dbReference>
<feature type="region of interest" description="Disordered" evidence="7">
    <location>
        <begin position="97"/>
        <end position="119"/>
    </location>
</feature>
<evidence type="ECO:0000256" key="6">
    <source>
        <dbReference type="ARBA" id="ARBA00061274"/>
    </source>
</evidence>
<reference evidence="8" key="1">
    <citation type="submission" date="2022-07" db="EMBL/GenBank/DDBJ databases">
        <title>Phylogenomic reconstructions and comparative analyses of Kickxellomycotina fungi.</title>
        <authorList>
            <person name="Reynolds N.K."/>
            <person name="Stajich J.E."/>
            <person name="Barry K."/>
            <person name="Grigoriev I.V."/>
            <person name="Crous P."/>
            <person name="Smith M.E."/>
        </authorList>
    </citation>
    <scope>NUCLEOTIDE SEQUENCE</scope>
    <source>
        <strain evidence="8">RSA 567</strain>
    </source>
</reference>
<comment type="subcellular location">
    <subcellularLocation>
        <location evidence="1">Nucleus</location>
    </subcellularLocation>
</comment>
<evidence type="ECO:0000313" key="9">
    <source>
        <dbReference type="Proteomes" id="UP001151582"/>
    </source>
</evidence>
<dbReference type="OrthoDB" id="66982at2759"/>
<evidence type="ECO:0000256" key="3">
    <source>
        <dbReference type="ARBA" id="ARBA00023159"/>
    </source>
</evidence>
<dbReference type="GO" id="GO:0000124">
    <property type="term" value="C:SAGA complex"/>
    <property type="evidence" value="ECO:0007669"/>
    <property type="project" value="TreeGrafter"/>
</dbReference>
<keyword evidence="4" id="KW-0804">Transcription</keyword>
<keyword evidence="2" id="KW-0805">Transcription regulation</keyword>
<dbReference type="GO" id="GO:0006357">
    <property type="term" value="P:regulation of transcription by RNA polymerase II"/>
    <property type="evidence" value="ECO:0007669"/>
    <property type="project" value="UniProtKB-ARBA"/>
</dbReference>
<evidence type="ECO:0000256" key="4">
    <source>
        <dbReference type="ARBA" id="ARBA00023163"/>
    </source>
</evidence>
<dbReference type="FunFam" id="1.10.20.10:FF:000023">
    <property type="entry name" value="transcription initiation protein SPT3 homolog"/>
    <property type="match status" value="1"/>
</dbReference>
<evidence type="ECO:0000256" key="1">
    <source>
        <dbReference type="ARBA" id="ARBA00004123"/>
    </source>
</evidence>
<dbReference type="SUPFAM" id="SSF47113">
    <property type="entry name" value="Histone-fold"/>
    <property type="match status" value="2"/>
</dbReference>
<keyword evidence="3" id="KW-0010">Activator</keyword>
<dbReference type="Pfam" id="PF02269">
    <property type="entry name" value="TFIID-18kDa"/>
    <property type="match status" value="1"/>
</dbReference>
<keyword evidence="9" id="KW-1185">Reference proteome</keyword>
<dbReference type="GO" id="GO:0003712">
    <property type="term" value="F:transcription coregulator activity"/>
    <property type="evidence" value="ECO:0007669"/>
    <property type="project" value="TreeGrafter"/>
</dbReference>
<feature type="region of interest" description="Disordered" evidence="7">
    <location>
        <begin position="251"/>
        <end position="295"/>
    </location>
</feature>
<name>A0A9W8B3R3_9FUNG</name>
<dbReference type="GO" id="GO:0006366">
    <property type="term" value="P:transcription by RNA polymerase II"/>
    <property type="evidence" value="ECO:0007669"/>
    <property type="project" value="InterPro"/>
</dbReference>
<comment type="similarity">
    <text evidence="6">Belongs to the SPT3 family.</text>
</comment>
<comment type="caution">
    <text evidence="8">The sequence shown here is derived from an EMBL/GenBank/DDBJ whole genome shotgun (WGS) entry which is preliminary data.</text>
</comment>
<evidence type="ECO:0000256" key="5">
    <source>
        <dbReference type="ARBA" id="ARBA00023242"/>
    </source>
</evidence>
<dbReference type="GO" id="GO:0046982">
    <property type="term" value="F:protein heterodimerization activity"/>
    <property type="evidence" value="ECO:0007669"/>
    <property type="project" value="InterPro"/>
</dbReference>
<dbReference type="CDD" id="cd22926">
    <property type="entry name" value="HFD_SPT3"/>
    <property type="match status" value="1"/>
</dbReference>
<dbReference type="AlphaFoldDB" id="A0A9W8B3R3"/>
<dbReference type="PANTHER" id="PTHR11380:SF16">
    <property type="entry name" value="TRANSCRIPTION INITIATION PROTEIN SPT3 HOMOLOG"/>
    <property type="match status" value="1"/>
</dbReference>
<accession>A0A9W8B3R3</accession>
<proteinExistence type="inferred from homology"/>